<feature type="chain" id="PRO_5012519039" description="Clock-controlled pheromone ccg-4" evidence="1">
    <location>
        <begin position="20"/>
        <end position="269"/>
    </location>
</feature>
<comment type="caution">
    <text evidence="2">The sequence shown here is derived from an EMBL/GenBank/DDBJ whole genome shotgun (WGS) entry which is preliminary data.</text>
</comment>
<sequence length="269" mass="29155">MKPIVALASLLALGAGAISTTEEQECTKVGNPCWKVERVIEAFAQSATPGPDGLSNITAADQAALAQLGQVISQATSNPQGFLQSLGLGSGGEQQVEKREALPSPRCWNRAGFFCWKARRDVEQVEQAAQETQVEKRSPHCWNRAGFSCWKARRQVEQIDEESHAEKRSPRCWQRAGFSCGKPPQDAQGEAETEASAQLDKRSCWRVGGCHKAKRSATAVIEALGSDEEQDVSKQEASDSCWAQGALCSKVSQDVDAIRNALRVIAAEQ</sequence>
<organism evidence="2 3">
    <name type="scientific">Ophiocordyceps australis</name>
    <dbReference type="NCBI Taxonomy" id="1399860"/>
    <lineage>
        <taxon>Eukaryota</taxon>
        <taxon>Fungi</taxon>
        <taxon>Dikarya</taxon>
        <taxon>Ascomycota</taxon>
        <taxon>Pezizomycotina</taxon>
        <taxon>Sordariomycetes</taxon>
        <taxon>Hypocreomycetidae</taxon>
        <taxon>Hypocreales</taxon>
        <taxon>Ophiocordycipitaceae</taxon>
        <taxon>Ophiocordyceps</taxon>
    </lineage>
</organism>
<dbReference type="STRING" id="1399860.A0A2C5YDF3"/>
<evidence type="ECO:0000313" key="2">
    <source>
        <dbReference type="EMBL" id="PHH66747.1"/>
    </source>
</evidence>
<keyword evidence="3" id="KW-1185">Reference proteome</keyword>
<dbReference type="Proteomes" id="UP000226192">
    <property type="component" value="Unassembled WGS sequence"/>
</dbReference>
<dbReference type="EMBL" id="NJET01000005">
    <property type="protein sequence ID" value="PHH66747.1"/>
    <property type="molecule type" value="Genomic_DNA"/>
</dbReference>
<dbReference type="OrthoDB" id="3641074at2759"/>
<gene>
    <name evidence="2" type="ORF">CDD81_5879</name>
</gene>
<accession>A0A2C5YDF3</accession>
<protein>
    <recommendedName>
        <fullName evidence="4">Clock-controlled pheromone ccg-4</fullName>
    </recommendedName>
</protein>
<dbReference type="AlphaFoldDB" id="A0A2C5YDF3"/>
<reference evidence="2 3" key="1">
    <citation type="submission" date="2017-06" db="EMBL/GenBank/DDBJ databases">
        <title>Ant-infecting Ophiocordyceps genomes reveal a high diversity of potential behavioral manipulation genes and a possible major role for enterotoxins.</title>
        <authorList>
            <person name="De Bekker C."/>
            <person name="Evans H.C."/>
            <person name="Brachmann A."/>
            <person name="Hughes D.P."/>
        </authorList>
    </citation>
    <scope>NUCLEOTIDE SEQUENCE [LARGE SCALE GENOMIC DNA]</scope>
    <source>
        <strain evidence="2 3">Map64</strain>
    </source>
</reference>
<name>A0A2C5YDF3_9HYPO</name>
<evidence type="ECO:0000313" key="3">
    <source>
        <dbReference type="Proteomes" id="UP000226192"/>
    </source>
</evidence>
<evidence type="ECO:0008006" key="4">
    <source>
        <dbReference type="Google" id="ProtNLM"/>
    </source>
</evidence>
<keyword evidence="1" id="KW-0732">Signal</keyword>
<proteinExistence type="predicted"/>
<feature type="signal peptide" evidence="1">
    <location>
        <begin position="1"/>
        <end position="19"/>
    </location>
</feature>
<evidence type="ECO:0000256" key="1">
    <source>
        <dbReference type="SAM" id="SignalP"/>
    </source>
</evidence>